<reference evidence="1" key="1">
    <citation type="submission" date="2020-03" db="EMBL/GenBank/DDBJ databases">
        <title>The deep terrestrial virosphere.</title>
        <authorList>
            <person name="Holmfeldt K."/>
            <person name="Nilsson E."/>
            <person name="Simone D."/>
            <person name="Lopez-Fernandez M."/>
            <person name="Wu X."/>
            <person name="de Brujin I."/>
            <person name="Lundin D."/>
            <person name="Andersson A."/>
            <person name="Bertilsson S."/>
            <person name="Dopson M."/>
        </authorList>
    </citation>
    <scope>NUCLEOTIDE SEQUENCE</scope>
    <source>
        <strain evidence="1">MM415B00475</strain>
    </source>
</reference>
<evidence type="ECO:0000313" key="1">
    <source>
        <dbReference type="EMBL" id="QJA64705.1"/>
    </source>
</evidence>
<organism evidence="1">
    <name type="scientific">viral metagenome</name>
    <dbReference type="NCBI Taxonomy" id="1070528"/>
    <lineage>
        <taxon>unclassified sequences</taxon>
        <taxon>metagenomes</taxon>
        <taxon>organismal metagenomes</taxon>
    </lineage>
</organism>
<gene>
    <name evidence="1" type="ORF">MM415B00475_0039</name>
</gene>
<sequence length="236" mass="24135">MGSAKSYENLTSITTATALSATVYNPPAVFPESLANGTLDSGTSWTETGDFSLTSDTAVYTDSTHVGTLDQAVTALSRTGRSGATYEFTYTTSTASLVGSATITTAFAASAVSLGGLGTAGTYKVRFVAASIPGAFSISVASSSGAVTLDALSLIELVESQDIMQVKRAVITVETAGINFCVDGTTPTVTSGTYQGHLLNVGDALTLNDIAEIRKFRCINAVASNGAVVKVTYSFA</sequence>
<dbReference type="EMBL" id="MT141524">
    <property type="protein sequence ID" value="QJA64705.1"/>
    <property type="molecule type" value="Genomic_DNA"/>
</dbReference>
<proteinExistence type="predicted"/>
<protein>
    <submittedName>
        <fullName evidence="1">Uncharacterized protein</fullName>
    </submittedName>
</protein>
<name>A0A6M3J656_9ZZZZ</name>
<dbReference type="AlphaFoldDB" id="A0A6M3J656"/>
<accession>A0A6M3J656</accession>